<dbReference type="Pfam" id="PF00023">
    <property type="entry name" value="Ank"/>
    <property type="match status" value="3"/>
</dbReference>
<dbReference type="InterPro" id="IPR027417">
    <property type="entry name" value="P-loop_NTPase"/>
</dbReference>
<dbReference type="Pfam" id="PF24883">
    <property type="entry name" value="NPHP3_N"/>
    <property type="match status" value="1"/>
</dbReference>
<organism evidence="6 7">
    <name type="scientific">Fusarium euwallaceae</name>
    <dbReference type="NCBI Taxonomy" id="1147111"/>
    <lineage>
        <taxon>Eukaryota</taxon>
        <taxon>Fungi</taxon>
        <taxon>Dikarya</taxon>
        <taxon>Ascomycota</taxon>
        <taxon>Pezizomycotina</taxon>
        <taxon>Sordariomycetes</taxon>
        <taxon>Hypocreomycetidae</taxon>
        <taxon>Hypocreales</taxon>
        <taxon>Nectriaceae</taxon>
        <taxon>Fusarium</taxon>
        <taxon>Fusarium solani species complex</taxon>
    </lineage>
</organism>
<feature type="repeat" description="ANK" evidence="3">
    <location>
        <begin position="1026"/>
        <end position="1048"/>
    </location>
</feature>
<feature type="repeat" description="ANK" evidence="3">
    <location>
        <begin position="712"/>
        <end position="736"/>
    </location>
</feature>
<dbReference type="Pfam" id="PF22939">
    <property type="entry name" value="WHD_GPIID"/>
    <property type="match status" value="1"/>
</dbReference>
<feature type="domain" description="Nephrocystin 3-like N-terminal" evidence="5">
    <location>
        <begin position="185"/>
        <end position="350"/>
    </location>
</feature>
<feature type="repeat" description="ANK" evidence="3">
    <location>
        <begin position="886"/>
        <end position="910"/>
    </location>
</feature>
<dbReference type="Gene3D" id="1.25.40.20">
    <property type="entry name" value="Ankyrin repeat-containing domain"/>
    <property type="match status" value="3"/>
</dbReference>
<evidence type="ECO:0000313" key="7">
    <source>
        <dbReference type="Proteomes" id="UP000287124"/>
    </source>
</evidence>
<dbReference type="Gene3D" id="3.40.50.300">
    <property type="entry name" value="P-loop containing nucleotide triphosphate hydrolases"/>
    <property type="match status" value="1"/>
</dbReference>
<feature type="repeat" description="ANK" evidence="3">
    <location>
        <begin position="746"/>
        <end position="769"/>
    </location>
</feature>
<dbReference type="InterPro" id="IPR002110">
    <property type="entry name" value="Ankyrin_rpt"/>
</dbReference>
<keyword evidence="7" id="KW-1185">Reference proteome</keyword>
<feature type="repeat" description="ANK" evidence="3">
    <location>
        <begin position="1060"/>
        <end position="1082"/>
    </location>
</feature>
<dbReference type="Pfam" id="PF12796">
    <property type="entry name" value="Ank_2"/>
    <property type="match status" value="4"/>
</dbReference>
<evidence type="ECO:0000259" key="5">
    <source>
        <dbReference type="Pfam" id="PF24883"/>
    </source>
</evidence>
<dbReference type="PANTHER" id="PTHR24123">
    <property type="entry name" value="ANKYRIN REPEAT-CONTAINING"/>
    <property type="match status" value="1"/>
</dbReference>
<dbReference type="InterPro" id="IPR036770">
    <property type="entry name" value="Ankyrin_rpt-contain_sf"/>
</dbReference>
<dbReference type="EMBL" id="MIKF01000021">
    <property type="protein sequence ID" value="RTE82905.1"/>
    <property type="molecule type" value="Genomic_DNA"/>
</dbReference>
<feature type="repeat" description="ANK" evidence="3">
    <location>
        <begin position="1142"/>
        <end position="1166"/>
    </location>
</feature>
<comment type="caution">
    <text evidence="6">The sequence shown here is derived from an EMBL/GenBank/DDBJ whole genome shotgun (WGS) entry which is preliminary data.</text>
</comment>
<dbReference type="SMART" id="SM00248">
    <property type="entry name" value="ANK"/>
    <property type="match status" value="18"/>
</dbReference>
<evidence type="ECO:0000313" key="6">
    <source>
        <dbReference type="EMBL" id="RTE82905.1"/>
    </source>
</evidence>
<evidence type="ECO:0000256" key="1">
    <source>
        <dbReference type="ARBA" id="ARBA00022737"/>
    </source>
</evidence>
<proteinExistence type="predicted"/>
<keyword evidence="2 3" id="KW-0040">ANK repeat</keyword>
<dbReference type="Proteomes" id="UP000287124">
    <property type="component" value="Unassembled WGS sequence"/>
</dbReference>
<dbReference type="PROSITE" id="PS50088">
    <property type="entry name" value="ANK_REPEAT"/>
    <property type="match status" value="8"/>
</dbReference>
<name>A0A430M4G5_9HYPO</name>
<feature type="domain" description="GPI inositol-deacylase winged helix" evidence="4">
    <location>
        <begin position="464"/>
        <end position="537"/>
    </location>
</feature>
<dbReference type="PROSITE" id="PS50297">
    <property type="entry name" value="ANK_REP_REGION"/>
    <property type="match status" value="8"/>
</dbReference>
<gene>
    <name evidence="6" type="ORF">BHE90_002518</name>
</gene>
<feature type="repeat" description="ANK" evidence="3">
    <location>
        <begin position="1094"/>
        <end position="1118"/>
    </location>
</feature>
<evidence type="ECO:0000256" key="2">
    <source>
        <dbReference type="ARBA" id="ARBA00023043"/>
    </source>
</evidence>
<dbReference type="InterPro" id="IPR056884">
    <property type="entry name" value="NPHP3-like_N"/>
</dbReference>
<evidence type="ECO:0000259" key="4">
    <source>
        <dbReference type="Pfam" id="PF22939"/>
    </source>
</evidence>
<accession>A0A430M4G5</accession>
<dbReference type="InterPro" id="IPR054471">
    <property type="entry name" value="GPIID_WHD"/>
</dbReference>
<evidence type="ECO:0000256" key="3">
    <source>
        <dbReference type="PROSITE-ProRule" id="PRU00023"/>
    </source>
</evidence>
<keyword evidence="1" id="KW-0677">Repeat</keyword>
<feature type="repeat" description="ANK" evidence="3">
    <location>
        <begin position="1243"/>
        <end position="1276"/>
    </location>
</feature>
<dbReference type="PANTHER" id="PTHR24123:SF33">
    <property type="entry name" value="PROTEIN HOS4"/>
    <property type="match status" value="1"/>
</dbReference>
<dbReference type="PRINTS" id="PR01415">
    <property type="entry name" value="ANKYRIN"/>
</dbReference>
<sequence length="1307" mass="145411">MSFGFSINDFLAAAQMAHKIRKNFNGAPTQFKNLSDETKLLSMLLQDVDVKVDELDLTVQQEVNLKQAMGTCGVVLHDLQAVCDKFSELDTIQGNSRKSVRRVWKKLKWEPAEAHELRQRISSSIAMLTAFLNQLSSETIVAVKKGVDLFNRRQDCQERLAILNWLSSFDHAAQQNDISIRRQSGTGLWLLESVEFTSWKSNKGETLLCRGIPGAGKTILSSIVVEELTKEFQDDLSVCVVYVYFNYQQQENQTVDHVLANLLRQLVARQSIIPLAVENLYREHLGECSKPNFEEISGLFPIFSALYSRVFIIVDALDECPPRHQRRNILLTEIMKLQTTLSANVMCTSRPIPEIEAWFPNASSINVRASEHDVQQYLDSQVGALPAFVTRNPLLQEQVKNQILQVVDGMFLLAHLHLESLMYKRTPKALQIALEQLPRGSTAYDQTYEKTMRRVEKQFPDQAALAKDVLQWIVCAKVPLSVSELQHALAVDIGKEDLGPDDLPDANDMVTACGGLVTVDHESGIIRLFHSTTQEYFERTRNIWFPTAEDQMAEVCLTYLSFQPSRIRPCRTIDEYRSRCLDWPFYQYTCRYWGFHAHQTPSARVLAFFQLKYAFQSSLQPLFQDQTDSVYTGYYHMNYIYDPMEEQITELHIASLFGLATVVQDLAVYQDVNQQTARGWTPLAFAAYGAHDTVIRLLLAKYKANSNLQDKYGTSPLHLAAFYGHKSSAQLLLEVGEAAPCTRDLDDRTPLYLAVERGHVEIARLFFDKFDVDSDSKFPRDVLLCTAVAQGHEKLVELILLQPNINPDFSDPNLGYYAERTPLSWAATRDDGAICKTLLRTEKVDINRRSLRDRTPLSFAAEHDSVAVVDILLHVSNVDIDARDSEGLSPLFFAAIRGHEEIVQKLLDTGQVDPNIIATRGYHAGNTPLLCAASRGLLGVVKVLLGTGKANTNLKDGTGKSPLSIAAGCGNTEVAMALLQTPDVEVASKDNQGRTPLSHVAGKGDINTFNALIETHRADANSKDHRGRTALSHAAESGHLEVVQALLQVHTVELNSKDECGRTPLFHAAWSGHTKVVEMLLETHKVEFDSRDLRGRTPLSYAAWGGHLEVVEALLQTGKVDVDSKSIDSVGFWTESVLHAGAGRTPLSFAAGRGHHRVVRRLLDTGQVDPDSEAGKHSLGQRPLSWAIAGASTSRSDSGSGDVDFEAVVDLLLKTGRVDVNAKATANFHDLDFETPYEHEHEQDQTPLLVATKSKACLGIVRLLLENGADVNARSKDDTPLSNAMKYGGGEELVNLLLKYGATPLGE</sequence>
<reference evidence="6 7" key="1">
    <citation type="submission" date="2017-06" db="EMBL/GenBank/DDBJ databases">
        <title>Comparative genomic analysis of Ambrosia Fusariam Clade fungi.</title>
        <authorList>
            <person name="Stajich J.E."/>
            <person name="Carrillo J."/>
            <person name="Kijimoto T."/>
            <person name="Eskalen A."/>
            <person name="O'Donnell K."/>
            <person name="Kasson M."/>
        </authorList>
    </citation>
    <scope>NUCLEOTIDE SEQUENCE [LARGE SCALE GENOMIC DNA]</scope>
    <source>
        <strain evidence="6 7">UCR1854</strain>
    </source>
</reference>
<dbReference type="SUPFAM" id="SSF48403">
    <property type="entry name" value="Ankyrin repeat"/>
    <property type="match status" value="3"/>
</dbReference>
<protein>
    <submittedName>
        <fullName evidence="6">Uncharacterized protein</fullName>
    </submittedName>
</protein>
<dbReference type="InterPro" id="IPR051165">
    <property type="entry name" value="Multifunctional_ANK_Repeat"/>
</dbReference>